<dbReference type="AlphaFoldDB" id="A0A485PR25"/>
<evidence type="ECO:0000256" key="4">
    <source>
        <dbReference type="ARBA" id="ARBA00022917"/>
    </source>
</evidence>
<evidence type="ECO:0000313" key="8">
    <source>
        <dbReference type="Proteomes" id="UP000386466"/>
    </source>
</evidence>
<dbReference type="Pfam" id="PF01409">
    <property type="entry name" value="tRNA-synt_2d"/>
    <property type="match status" value="1"/>
</dbReference>
<evidence type="ECO:0000256" key="1">
    <source>
        <dbReference type="ARBA" id="ARBA00022598"/>
    </source>
</evidence>
<dbReference type="GO" id="GO:0043039">
    <property type="term" value="P:tRNA aminoacylation"/>
    <property type="evidence" value="ECO:0007669"/>
    <property type="project" value="InterPro"/>
</dbReference>
<evidence type="ECO:0000256" key="5">
    <source>
        <dbReference type="ARBA" id="ARBA00023146"/>
    </source>
</evidence>
<dbReference type="InterPro" id="IPR045864">
    <property type="entry name" value="aa-tRNA-synth_II/BPL/LPL"/>
</dbReference>
<dbReference type="GO" id="GO:0005524">
    <property type="term" value="F:ATP binding"/>
    <property type="evidence" value="ECO:0007669"/>
    <property type="project" value="UniProtKB-KW"/>
</dbReference>
<dbReference type="GO" id="GO:0006412">
    <property type="term" value="P:translation"/>
    <property type="evidence" value="ECO:0007669"/>
    <property type="project" value="UniProtKB-KW"/>
</dbReference>
<evidence type="ECO:0000256" key="3">
    <source>
        <dbReference type="ARBA" id="ARBA00022840"/>
    </source>
</evidence>
<sequence length="97" mass="10982">YLYLPSKGLAPGYKYKCREEDAKACARRQPQLRPPPPDPEKADHERQVLFPGLQNETLGATHLAEFHQLEGIVADHDCTLGHLRAVMRQFFTKPGIT</sequence>
<keyword evidence="4" id="KW-0648">Protein biosynthesis</keyword>
<keyword evidence="1" id="KW-0436">Ligase</keyword>
<dbReference type="SUPFAM" id="SSF55681">
    <property type="entry name" value="Class II aaRS and biotin synthetases"/>
    <property type="match status" value="1"/>
</dbReference>
<proteinExistence type="predicted"/>
<organism evidence="7 8">
    <name type="scientific">Lynx pardinus</name>
    <name type="common">Iberian lynx</name>
    <name type="synonym">Felis pardina</name>
    <dbReference type="NCBI Taxonomy" id="191816"/>
    <lineage>
        <taxon>Eukaryota</taxon>
        <taxon>Metazoa</taxon>
        <taxon>Chordata</taxon>
        <taxon>Craniata</taxon>
        <taxon>Vertebrata</taxon>
        <taxon>Euteleostomi</taxon>
        <taxon>Mammalia</taxon>
        <taxon>Eutheria</taxon>
        <taxon>Laurasiatheria</taxon>
        <taxon>Carnivora</taxon>
        <taxon>Feliformia</taxon>
        <taxon>Felidae</taxon>
        <taxon>Felinae</taxon>
        <taxon>Lynx</taxon>
    </lineage>
</organism>
<keyword evidence="3" id="KW-0067">ATP-binding</keyword>
<name>A0A485PR25_LYNPA</name>
<gene>
    <name evidence="7" type="ORF">LYPA_23C014390</name>
</gene>
<reference evidence="7 8" key="1">
    <citation type="submission" date="2019-01" db="EMBL/GenBank/DDBJ databases">
        <authorList>
            <person name="Alioto T."/>
            <person name="Alioto T."/>
        </authorList>
    </citation>
    <scope>NUCLEOTIDE SEQUENCE [LARGE SCALE GENOMIC DNA]</scope>
</reference>
<protein>
    <submittedName>
        <fullName evidence="7">Phenylalanyl-trna synthetase alpha</fullName>
    </submittedName>
</protein>
<evidence type="ECO:0000259" key="6">
    <source>
        <dbReference type="Pfam" id="PF01409"/>
    </source>
</evidence>
<dbReference type="EMBL" id="CAAGRJ010040212">
    <property type="protein sequence ID" value="VFV47287.1"/>
    <property type="molecule type" value="Genomic_DNA"/>
</dbReference>
<keyword evidence="8" id="KW-1185">Reference proteome</keyword>
<keyword evidence="2" id="KW-0547">Nucleotide-binding</keyword>
<accession>A0A485PR25</accession>
<feature type="non-terminal residue" evidence="7">
    <location>
        <position position="1"/>
    </location>
</feature>
<dbReference type="InterPro" id="IPR002319">
    <property type="entry name" value="Phenylalanyl-tRNA_Synthase"/>
</dbReference>
<evidence type="ECO:0000313" key="7">
    <source>
        <dbReference type="EMBL" id="VFV47287.1"/>
    </source>
</evidence>
<feature type="domain" description="Phenylalanyl-tRNA synthetase" evidence="6">
    <location>
        <begin position="55"/>
        <end position="93"/>
    </location>
</feature>
<dbReference type="Proteomes" id="UP000386466">
    <property type="component" value="Unassembled WGS sequence"/>
</dbReference>
<dbReference type="Gene3D" id="3.30.930.10">
    <property type="entry name" value="Bira Bifunctional Protein, Domain 2"/>
    <property type="match status" value="1"/>
</dbReference>
<evidence type="ECO:0000256" key="2">
    <source>
        <dbReference type="ARBA" id="ARBA00022741"/>
    </source>
</evidence>
<dbReference type="GO" id="GO:0004812">
    <property type="term" value="F:aminoacyl-tRNA ligase activity"/>
    <property type="evidence" value="ECO:0007669"/>
    <property type="project" value="UniProtKB-KW"/>
</dbReference>
<dbReference type="GO" id="GO:0000049">
    <property type="term" value="F:tRNA binding"/>
    <property type="evidence" value="ECO:0007669"/>
    <property type="project" value="InterPro"/>
</dbReference>
<keyword evidence="5 7" id="KW-0030">Aminoacyl-tRNA synthetase</keyword>